<dbReference type="InterPro" id="IPR051099">
    <property type="entry name" value="AGR/TXD"/>
</dbReference>
<dbReference type="EMBL" id="FQYK01000007">
    <property type="protein sequence ID" value="SHJ05057.1"/>
    <property type="molecule type" value="Genomic_DNA"/>
</dbReference>
<organism evidence="3 4">
    <name type="scientific">Algibacter luteus</name>
    <dbReference type="NCBI Taxonomy" id="1178825"/>
    <lineage>
        <taxon>Bacteria</taxon>
        <taxon>Pseudomonadati</taxon>
        <taxon>Bacteroidota</taxon>
        <taxon>Flavobacteriia</taxon>
        <taxon>Flavobacteriales</taxon>
        <taxon>Flavobacteriaceae</taxon>
        <taxon>Algibacter</taxon>
    </lineage>
</organism>
<dbReference type="Proteomes" id="UP000184396">
    <property type="component" value="Unassembled WGS sequence"/>
</dbReference>
<dbReference type="Gene3D" id="3.40.30.10">
    <property type="entry name" value="Glutaredoxin"/>
    <property type="match status" value="1"/>
</dbReference>
<keyword evidence="1" id="KW-0732">Signal</keyword>
<protein>
    <submittedName>
        <fullName evidence="3">Thioredoxin-related protein</fullName>
    </submittedName>
</protein>
<evidence type="ECO:0000256" key="1">
    <source>
        <dbReference type="ARBA" id="ARBA00022729"/>
    </source>
</evidence>
<reference evidence="3 4" key="1">
    <citation type="submission" date="2016-11" db="EMBL/GenBank/DDBJ databases">
        <authorList>
            <person name="Jaros S."/>
            <person name="Januszkiewicz K."/>
            <person name="Wedrychowicz H."/>
        </authorList>
    </citation>
    <scope>NUCLEOTIDE SEQUENCE [LARGE SCALE GENOMIC DNA]</scope>
    <source>
        <strain evidence="3 4">CGMCC 1.12213</strain>
    </source>
</reference>
<gene>
    <name evidence="3" type="ORF">SAMN05216261_2608</name>
</gene>
<evidence type="ECO:0000313" key="4">
    <source>
        <dbReference type="Proteomes" id="UP000184396"/>
    </source>
</evidence>
<dbReference type="InterPro" id="IPR012336">
    <property type="entry name" value="Thioredoxin-like_fold"/>
</dbReference>
<dbReference type="PROSITE" id="PS51352">
    <property type="entry name" value="THIOREDOXIN_2"/>
    <property type="match status" value="1"/>
</dbReference>
<dbReference type="SUPFAM" id="SSF52833">
    <property type="entry name" value="Thioredoxin-like"/>
    <property type="match status" value="1"/>
</dbReference>
<keyword evidence="4" id="KW-1185">Reference proteome</keyword>
<dbReference type="AlphaFoldDB" id="A0A1M6G5J6"/>
<evidence type="ECO:0000313" key="3">
    <source>
        <dbReference type="EMBL" id="SHJ05057.1"/>
    </source>
</evidence>
<dbReference type="InterPro" id="IPR013766">
    <property type="entry name" value="Thioredoxin_domain"/>
</dbReference>
<feature type="domain" description="Thioredoxin" evidence="2">
    <location>
        <begin position="27"/>
        <end position="177"/>
    </location>
</feature>
<name>A0A1M6G5J6_9FLAO</name>
<dbReference type="Pfam" id="PF13098">
    <property type="entry name" value="Thioredoxin_2"/>
    <property type="match status" value="1"/>
</dbReference>
<sequence>MLLIRSIFCKFGTTFATELVMKKIILLLLATAFVSFNAIAQKINWVSLEEAVIRQKKNPKKIMIDAYTNWCGPCKMLDRNTFQNQDVADYVNKHYYAVKFNAEGNEVVNFNGQEFSNPNYNPDLANRRNSPHELSRYFQIQVFPTIVFLDENSNLIFPLKGYKTPQQIELYLKMFKRDDHKTLDTQEKFNAYYKAFQNEFKG</sequence>
<accession>A0A1M6G5J6</accession>
<dbReference type="PANTHER" id="PTHR15337:SF11">
    <property type="entry name" value="THIOREDOXIN DOMAIN-CONTAINING PROTEIN"/>
    <property type="match status" value="1"/>
</dbReference>
<proteinExistence type="predicted"/>
<dbReference type="eggNOG" id="COG2143">
    <property type="taxonomic scope" value="Bacteria"/>
</dbReference>
<dbReference type="PANTHER" id="PTHR15337">
    <property type="entry name" value="ANTERIOR GRADIENT PROTEIN-RELATED"/>
    <property type="match status" value="1"/>
</dbReference>
<evidence type="ECO:0000259" key="2">
    <source>
        <dbReference type="PROSITE" id="PS51352"/>
    </source>
</evidence>
<dbReference type="STRING" id="1178825.SAMN05216261_2608"/>
<dbReference type="InterPro" id="IPR036249">
    <property type="entry name" value="Thioredoxin-like_sf"/>
</dbReference>